<evidence type="ECO:0000256" key="1">
    <source>
        <dbReference type="ARBA" id="ARBA00004173"/>
    </source>
</evidence>
<evidence type="ECO:0000256" key="2">
    <source>
        <dbReference type="ARBA" id="ARBA00005594"/>
    </source>
</evidence>
<dbReference type="InterPro" id="IPR002306">
    <property type="entry name" value="Trp-tRNA-ligase"/>
</dbReference>
<evidence type="ECO:0000256" key="10">
    <source>
        <dbReference type="ARBA" id="ARBA00049929"/>
    </source>
</evidence>
<sequence>MENTKKVVVSGITATGKLTIGNYIGAIKSFIELQENNELYIFVANMHAIVNPIDSAELKRNTLDIAALYLACGLDNNKASIFIQSDVHEHAELGHMMLCLSTMGELNRMTQFKDKSQKSITKNGTESIPTGLFTYPTLMAGDILLYQPDLVPVGRDQKQHIELTQELAKRFNNRFGKTFKEFNHFIPKNGAKIMSLVDPSKKMSKSDENQMSSIYLLDDLQKAHKKIMSAITDNENKVLYDIENKPGVSNLITIYANLTNKSINEIIELYSNKGYKEFKTDLADIVVKFLEKLQNKFNEFRKEETINKILNDGAIHASERASKTLQLAKERMGLNRHG</sequence>
<evidence type="ECO:0000256" key="6">
    <source>
        <dbReference type="ARBA" id="ARBA00022840"/>
    </source>
</evidence>
<dbReference type="CDD" id="cd00806">
    <property type="entry name" value="TrpRS_core"/>
    <property type="match status" value="1"/>
</dbReference>
<dbReference type="PRINTS" id="PR01039">
    <property type="entry name" value="TRNASYNTHTRP"/>
</dbReference>
<dbReference type="AlphaFoldDB" id="A0A2C9LUU6"/>
<dbReference type="EnsemblMetazoa" id="BGLB035224-RA">
    <property type="protein sequence ID" value="BGLB035224-PA"/>
    <property type="gene ID" value="BGLB035224"/>
</dbReference>
<dbReference type="VEuPathDB" id="VectorBase:BGLB035224"/>
<evidence type="ECO:0000313" key="13">
    <source>
        <dbReference type="Proteomes" id="UP000076420"/>
    </source>
</evidence>
<gene>
    <name evidence="12" type="primary">106064464</name>
</gene>
<keyword evidence="4 11" id="KW-0436">Ligase</keyword>
<dbReference type="Gene3D" id="3.40.50.620">
    <property type="entry name" value="HUPs"/>
    <property type="match status" value="1"/>
</dbReference>
<comment type="similarity">
    <text evidence="2 11">Belongs to the class-I aminoacyl-tRNA synthetase family.</text>
</comment>
<evidence type="ECO:0000256" key="11">
    <source>
        <dbReference type="RuleBase" id="RU363036"/>
    </source>
</evidence>
<evidence type="ECO:0000256" key="9">
    <source>
        <dbReference type="ARBA" id="ARBA00030268"/>
    </source>
</evidence>
<evidence type="ECO:0000256" key="3">
    <source>
        <dbReference type="ARBA" id="ARBA00013161"/>
    </source>
</evidence>
<dbReference type="NCBIfam" id="TIGR00233">
    <property type="entry name" value="trpS"/>
    <property type="match status" value="1"/>
</dbReference>
<dbReference type="GO" id="GO:0006436">
    <property type="term" value="P:tryptophanyl-tRNA aminoacylation"/>
    <property type="evidence" value="ECO:0007669"/>
    <property type="project" value="InterPro"/>
</dbReference>
<dbReference type="GO" id="GO:0005524">
    <property type="term" value="F:ATP binding"/>
    <property type="evidence" value="ECO:0007669"/>
    <property type="project" value="UniProtKB-KW"/>
</dbReference>
<protein>
    <recommendedName>
        <fullName evidence="3">tryptophan--tRNA ligase</fullName>
        <ecNumber evidence="3">6.1.1.2</ecNumber>
    </recommendedName>
    <alternativeName>
        <fullName evidence="9">Tryptophanyl-tRNA synthetase</fullName>
    </alternativeName>
</protein>
<proteinExistence type="inferred from homology"/>
<dbReference type="HAMAP" id="MF_00140_B">
    <property type="entry name" value="Trp_tRNA_synth_B"/>
    <property type="match status" value="1"/>
</dbReference>
<keyword evidence="7 11" id="KW-0648">Protein biosynthesis</keyword>
<dbReference type="GO" id="GO:0005739">
    <property type="term" value="C:mitochondrion"/>
    <property type="evidence" value="ECO:0007669"/>
    <property type="project" value="UniProtKB-SubCell"/>
</dbReference>
<dbReference type="PANTHER" id="PTHR43766:SF1">
    <property type="entry name" value="TRYPTOPHAN--TRNA LIGASE, MITOCHONDRIAL"/>
    <property type="match status" value="1"/>
</dbReference>
<keyword evidence="5 11" id="KW-0547">Nucleotide-binding</keyword>
<evidence type="ECO:0000256" key="7">
    <source>
        <dbReference type="ARBA" id="ARBA00022917"/>
    </source>
</evidence>
<dbReference type="EC" id="6.1.1.2" evidence="3"/>
<dbReference type="InterPro" id="IPR024109">
    <property type="entry name" value="Trp-tRNA-ligase_bac-type"/>
</dbReference>
<keyword evidence="8 11" id="KW-0030">Aminoacyl-tRNA synthetase</keyword>
<dbReference type="InterPro" id="IPR014729">
    <property type="entry name" value="Rossmann-like_a/b/a_fold"/>
</dbReference>
<dbReference type="SUPFAM" id="SSF52374">
    <property type="entry name" value="Nucleotidylyl transferase"/>
    <property type="match status" value="1"/>
</dbReference>
<dbReference type="Proteomes" id="UP000076420">
    <property type="component" value="Unassembled WGS sequence"/>
</dbReference>
<comment type="catalytic activity">
    <reaction evidence="10">
        <text>tRNA(Trp) + L-tryptophan + ATP = L-tryptophyl-tRNA(Trp) + AMP + diphosphate + H(+)</text>
        <dbReference type="Rhea" id="RHEA:24080"/>
        <dbReference type="Rhea" id="RHEA-COMP:9671"/>
        <dbReference type="Rhea" id="RHEA-COMP:9705"/>
        <dbReference type="ChEBI" id="CHEBI:15378"/>
        <dbReference type="ChEBI" id="CHEBI:30616"/>
        <dbReference type="ChEBI" id="CHEBI:33019"/>
        <dbReference type="ChEBI" id="CHEBI:57912"/>
        <dbReference type="ChEBI" id="CHEBI:78442"/>
        <dbReference type="ChEBI" id="CHEBI:78535"/>
        <dbReference type="ChEBI" id="CHEBI:456215"/>
        <dbReference type="EC" id="6.1.1.2"/>
    </reaction>
</comment>
<name>A0A2C9LUU6_BIOGL</name>
<dbReference type="STRING" id="6526.A0A2C9LUU6"/>
<evidence type="ECO:0000256" key="5">
    <source>
        <dbReference type="ARBA" id="ARBA00022741"/>
    </source>
</evidence>
<dbReference type="GO" id="GO:0004830">
    <property type="term" value="F:tryptophan-tRNA ligase activity"/>
    <property type="evidence" value="ECO:0007669"/>
    <property type="project" value="UniProtKB-EC"/>
</dbReference>
<evidence type="ECO:0000256" key="8">
    <source>
        <dbReference type="ARBA" id="ARBA00023146"/>
    </source>
</evidence>
<evidence type="ECO:0000313" key="12">
    <source>
        <dbReference type="EnsemblMetazoa" id="BGLB035224-PA"/>
    </source>
</evidence>
<dbReference type="VEuPathDB" id="VectorBase:BGLAX_029355"/>
<organism evidence="12 13">
    <name type="scientific">Biomphalaria glabrata</name>
    <name type="common">Bloodfluke planorb</name>
    <name type="synonym">Freshwater snail</name>
    <dbReference type="NCBI Taxonomy" id="6526"/>
    <lineage>
        <taxon>Eukaryota</taxon>
        <taxon>Metazoa</taxon>
        <taxon>Spiralia</taxon>
        <taxon>Lophotrochozoa</taxon>
        <taxon>Mollusca</taxon>
        <taxon>Gastropoda</taxon>
        <taxon>Heterobranchia</taxon>
        <taxon>Euthyneura</taxon>
        <taxon>Panpulmonata</taxon>
        <taxon>Hygrophila</taxon>
        <taxon>Lymnaeoidea</taxon>
        <taxon>Planorbidae</taxon>
        <taxon>Biomphalaria</taxon>
    </lineage>
</organism>
<dbReference type="Gene3D" id="1.10.240.10">
    <property type="entry name" value="Tyrosyl-Transfer RNA Synthetase"/>
    <property type="match status" value="1"/>
</dbReference>
<dbReference type="InterPro" id="IPR050203">
    <property type="entry name" value="Trp-tRNA_synthetase"/>
</dbReference>
<keyword evidence="6 11" id="KW-0067">ATP-binding</keyword>
<dbReference type="PANTHER" id="PTHR43766">
    <property type="entry name" value="TRYPTOPHAN--TRNA LIGASE, MITOCHONDRIAL"/>
    <property type="match status" value="1"/>
</dbReference>
<evidence type="ECO:0000256" key="4">
    <source>
        <dbReference type="ARBA" id="ARBA00022598"/>
    </source>
</evidence>
<comment type="subcellular location">
    <subcellularLocation>
        <location evidence="1">Mitochondrion</location>
    </subcellularLocation>
</comment>
<dbReference type="FunFam" id="1.10.240.10:FF:000002">
    <property type="entry name" value="Tryptophan--tRNA ligase"/>
    <property type="match status" value="1"/>
</dbReference>
<dbReference type="Pfam" id="PF00579">
    <property type="entry name" value="tRNA-synt_1b"/>
    <property type="match status" value="1"/>
</dbReference>
<reference evidence="12" key="1">
    <citation type="submission" date="2020-05" db="UniProtKB">
        <authorList>
            <consortium name="EnsemblMetazoa"/>
        </authorList>
    </citation>
    <scope>IDENTIFICATION</scope>
    <source>
        <strain evidence="12">BB02</strain>
    </source>
</reference>
<accession>A0A2C9LUU6</accession>
<dbReference type="GO" id="GO:0005829">
    <property type="term" value="C:cytosol"/>
    <property type="evidence" value="ECO:0007669"/>
    <property type="project" value="TreeGrafter"/>
</dbReference>
<dbReference type="InterPro" id="IPR002305">
    <property type="entry name" value="aa-tRNA-synth_Ic"/>
</dbReference>